<keyword evidence="3" id="KW-1185">Reference proteome</keyword>
<dbReference type="AlphaFoldDB" id="A0A1I6HTV2"/>
<evidence type="ECO:0000259" key="1">
    <source>
        <dbReference type="Pfam" id="PF13395"/>
    </source>
</evidence>
<dbReference type="GO" id="GO:0004519">
    <property type="term" value="F:endonuclease activity"/>
    <property type="evidence" value="ECO:0007669"/>
    <property type="project" value="UniProtKB-KW"/>
</dbReference>
<dbReference type="RefSeq" id="WP_092558905.1">
    <property type="nucleotide sequence ID" value="NZ_FOYZ01000001.1"/>
</dbReference>
<dbReference type="InterPro" id="IPR003615">
    <property type="entry name" value="HNH_nuc"/>
</dbReference>
<dbReference type="OrthoDB" id="489287at2"/>
<feature type="domain" description="HNH nuclease" evidence="1">
    <location>
        <begin position="249"/>
        <end position="302"/>
    </location>
</feature>
<proteinExistence type="predicted"/>
<dbReference type="Pfam" id="PF13395">
    <property type="entry name" value="HNH_4"/>
    <property type="match status" value="1"/>
</dbReference>
<evidence type="ECO:0000313" key="2">
    <source>
        <dbReference type="EMBL" id="SFR57853.1"/>
    </source>
</evidence>
<dbReference type="EMBL" id="FOYZ01000001">
    <property type="protein sequence ID" value="SFR57853.1"/>
    <property type="molecule type" value="Genomic_DNA"/>
</dbReference>
<gene>
    <name evidence="2" type="ORF">SAMN05661086_00285</name>
</gene>
<dbReference type="Gene3D" id="1.10.30.50">
    <property type="match status" value="1"/>
</dbReference>
<sequence length="392" mass="46342">MAESDYKKNRLEKNSMLPELDNLPIHLLAGIFKDKNQSYKLFWFQAILDIVSDGTFVITYEQLIHRMVAEAWYMVMEYHLNLGPADALEILINQVRNTSGLLPTAKKEDVIRFLITSEDENIKKAKQKLVLNVPYRLQAPFLGKMTEKQWRDFHFIEEKARQNDRLLYYYEQLSGKERQIRMNENWIGYLQKNEAILRGWIQNELIQYLQRRNPNVPGIPFKIHPPQKRDLKAAMKFWSAVIEYHEMNDIYTGKLLNRENFDELGRIHMDHFIPWSYLASDEVWNLTPTFAKINISKSNQVPSEKNDIELLSRQHFMALQIAQRNKEIKKLFDAYTRKNLNNTDLKRRLYSGGISEEIFTENMVSLIEPICQSAKNLGFMEWKNRGLVTSVF</sequence>
<keyword evidence="2" id="KW-0378">Hydrolase</keyword>
<reference evidence="2 3" key="1">
    <citation type="submission" date="2016-10" db="EMBL/GenBank/DDBJ databases">
        <authorList>
            <person name="de Groot N.N."/>
        </authorList>
    </citation>
    <scope>NUCLEOTIDE SEQUENCE [LARGE SCALE GENOMIC DNA]</scope>
    <source>
        <strain evidence="2 3">743A</strain>
    </source>
</reference>
<dbReference type="Proteomes" id="UP000199659">
    <property type="component" value="Unassembled WGS sequence"/>
</dbReference>
<protein>
    <submittedName>
        <fullName evidence="2">HNH endonuclease</fullName>
    </submittedName>
</protein>
<accession>A0A1I6HTV2</accession>
<keyword evidence="2" id="KW-0540">Nuclease</keyword>
<evidence type="ECO:0000313" key="3">
    <source>
        <dbReference type="Proteomes" id="UP000199659"/>
    </source>
</evidence>
<organism evidence="2 3">
    <name type="scientific">Anaeromicropila populeti</name>
    <dbReference type="NCBI Taxonomy" id="37658"/>
    <lineage>
        <taxon>Bacteria</taxon>
        <taxon>Bacillati</taxon>
        <taxon>Bacillota</taxon>
        <taxon>Clostridia</taxon>
        <taxon>Lachnospirales</taxon>
        <taxon>Lachnospiraceae</taxon>
        <taxon>Anaeromicropila</taxon>
    </lineage>
</organism>
<keyword evidence="2" id="KW-0255">Endonuclease</keyword>
<dbReference type="STRING" id="37658.SAMN05661086_00285"/>
<name>A0A1I6HTV2_9FIRM</name>